<organism evidence="4 5">
    <name type="scientific">Sporolactobacillus shoreicorticis</name>
    <dbReference type="NCBI Taxonomy" id="1923877"/>
    <lineage>
        <taxon>Bacteria</taxon>
        <taxon>Bacillati</taxon>
        <taxon>Bacillota</taxon>
        <taxon>Bacilli</taxon>
        <taxon>Bacillales</taxon>
        <taxon>Sporolactobacillaceae</taxon>
        <taxon>Sporolactobacillus</taxon>
    </lineage>
</organism>
<comment type="similarity">
    <text evidence="1 3">Belongs to the short-chain dehydrogenases/reductases (SDR) family.</text>
</comment>
<dbReference type="PIRSF" id="PIRSF000126">
    <property type="entry name" value="11-beta-HSD1"/>
    <property type="match status" value="1"/>
</dbReference>
<dbReference type="PANTHER" id="PTHR42901">
    <property type="entry name" value="ALCOHOL DEHYDROGENASE"/>
    <property type="match status" value="1"/>
</dbReference>
<evidence type="ECO:0000256" key="1">
    <source>
        <dbReference type="ARBA" id="ARBA00006484"/>
    </source>
</evidence>
<protein>
    <submittedName>
        <fullName evidence="4">SDR family NAD(P)-dependent oxidoreductase</fullName>
        <ecNumber evidence="4">1.-.-.-</ecNumber>
    </submittedName>
</protein>
<dbReference type="PRINTS" id="PR00080">
    <property type="entry name" value="SDRFAMILY"/>
</dbReference>
<evidence type="ECO:0000256" key="2">
    <source>
        <dbReference type="ARBA" id="ARBA00023002"/>
    </source>
</evidence>
<dbReference type="Proteomes" id="UP001597399">
    <property type="component" value="Unassembled WGS sequence"/>
</dbReference>
<dbReference type="PRINTS" id="PR00081">
    <property type="entry name" value="GDHRDH"/>
</dbReference>
<dbReference type="Pfam" id="PF00106">
    <property type="entry name" value="adh_short"/>
    <property type="match status" value="1"/>
</dbReference>
<proteinExistence type="inferred from homology"/>
<reference evidence="5" key="1">
    <citation type="journal article" date="2019" name="Int. J. Syst. Evol. Microbiol.">
        <title>The Global Catalogue of Microorganisms (GCM) 10K type strain sequencing project: providing services to taxonomists for standard genome sequencing and annotation.</title>
        <authorList>
            <consortium name="The Broad Institute Genomics Platform"/>
            <consortium name="The Broad Institute Genome Sequencing Center for Infectious Disease"/>
            <person name="Wu L."/>
            <person name="Ma J."/>
        </authorList>
    </citation>
    <scope>NUCLEOTIDE SEQUENCE [LARGE SCALE GENOMIC DNA]</scope>
    <source>
        <strain evidence="5">TISTR 2466</strain>
    </source>
</reference>
<dbReference type="PANTHER" id="PTHR42901:SF1">
    <property type="entry name" value="ALCOHOL DEHYDROGENASE"/>
    <property type="match status" value="1"/>
</dbReference>
<dbReference type="InterPro" id="IPR002347">
    <property type="entry name" value="SDR_fam"/>
</dbReference>
<dbReference type="GO" id="GO:0016491">
    <property type="term" value="F:oxidoreductase activity"/>
    <property type="evidence" value="ECO:0007669"/>
    <property type="project" value="UniProtKB-KW"/>
</dbReference>
<sequence length="255" mass="27106">MKKTALVTGASSGIGNALAERLATDHYDLILVARSKEKMEAMKAAWPALSVTVITKDLSKPGAAKEVYDEVKQIGLNVDLLINDAGFGLVGAFQSLPIERQSNMIQLNCTALTELTYYFLPDLRSSSGKIMNVASTAAYQPGPFMAVYFASKAYVLSLSEALSEELSGSGVTVTALCPGPTHTQFGAVAHAENIKMFSHTMDVAAVASIGYRALMKGKQVAITGSLNYAGAIAAKLLPRNWGAKAVRMVTKPKKK</sequence>
<keyword evidence="5" id="KW-1185">Reference proteome</keyword>
<name>A0ABW5S978_9BACL</name>
<evidence type="ECO:0000256" key="3">
    <source>
        <dbReference type="RuleBase" id="RU000363"/>
    </source>
</evidence>
<keyword evidence="2 4" id="KW-0560">Oxidoreductase</keyword>
<evidence type="ECO:0000313" key="4">
    <source>
        <dbReference type="EMBL" id="MFD2695257.1"/>
    </source>
</evidence>
<dbReference type="RefSeq" id="WP_253061031.1">
    <property type="nucleotide sequence ID" value="NZ_JAMXWM010000007.1"/>
</dbReference>
<dbReference type="SUPFAM" id="SSF51735">
    <property type="entry name" value="NAD(P)-binding Rossmann-fold domains"/>
    <property type="match status" value="1"/>
</dbReference>
<dbReference type="EMBL" id="JBHUMQ010000039">
    <property type="protein sequence ID" value="MFD2695257.1"/>
    <property type="molecule type" value="Genomic_DNA"/>
</dbReference>
<gene>
    <name evidence="4" type="ORF">ACFSUE_16750</name>
</gene>
<accession>A0ABW5S978</accession>
<evidence type="ECO:0000313" key="5">
    <source>
        <dbReference type="Proteomes" id="UP001597399"/>
    </source>
</evidence>
<dbReference type="InterPro" id="IPR036291">
    <property type="entry name" value="NAD(P)-bd_dom_sf"/>
</dbReference>
<dbReference type="Gene3D" id="3.40.50.720">
    <property type="entry name" value="NAD(P)-binding Rossmann-like Domain"/>
    <property type="match status" value="1"/>
</dbReference>
<dbReference type="EC" id="1.-.-.-" evidence="4"/>
<comment type="caution">
    <text evidence="4">The sequence shown here is derived from an EMBL/GenBank/DDBJ whole genome shotgun (WGS) entry which is preliminary data.</text>
</comment>